<dbReference type="RefSeq" id="WP_132314337.1">
    <property type="nucleotide sequence ID" value="NZ_SMAR01000075.1"/>
</dbReference>
<protein>
    <submittedName>
        <fullName evidence="1">Uncharacterized protein YjiS (DUF1127 family)</fullName>
    </submittedName>
</protein>
<dbReference type="AlphaFoldDB" id="A0A4V2V307"/>
<proteinExistence type="predicted"/>
<keyword evidence="2" id="KW-1185">Reference proteome</keyword>
<dbReference type="EMBL" id="SMAR01000075">
    <property type="protein sequence ID" value="TCT27739.1"/>
    <property type="molecule type" value="Genomic_DNA"/>
</dbReference>
<gene>
    <name evidence="1" type="ORF">EDC90_10756</name>
</gene>
<name>A0A4V2V307_9HYPH</name>
<accession>A0A4V2V307</accession>
<reference evidence="1 2" key="1">
    <citation type="submission" date="2019-03" db="EMBL/GenBank/DDBJ databases">
        <title>Freshwater and sediment microbial communities from various areas in North America, analyzing microbe dynamics in response to fracking.</title>
        <authorList>
            <person name="Lamendella R."/>
        </authorList>
    </citation>
    <scope>NUCLEOTIDE SEQUENCE [LARGE SCALE GENOMIC DNA]</scope>
    <source>
        <strain evidence="1 2">175.2</strain>
    </source>
</reference>
<organism evidence="1 2">
    <name type="scientific">Martelella mediterranea</name>
    <dbReference type="NCBI Taxonomy" id="293089"/>
    <lineage>
        <taxon>Bacteria</taxon>
        <taxon>Pseudomonadati</taxon>
        <taxon>Pseudomonadota</taxon>
        <taxon>Alphaproteobacteria</taxon>
        <taxon>Hyphomicrobiales</taxon>
        <taxon>Aurantimonadaceae</taxon>
        <taxon>Martelella</taxon>
    </lineage>
</organism>
<evidence type="ECO:0000313" key="2">
    <source>
        <dbReference type="Proteomes" id="UP000295097"/>
    </source>
</evidence>
<comment type="caution">
    <text evidence="1">The sequence shown here is derived from an EMBL/GenBank/DDBJ whole genome shotgun (WGS) entry which is preliminary data.</text>
</comment>
<dbReference type="Proteomes" id="UP000295097">
    <property type="component" value="Unassembled WGS sequence"/>
</dbReference>
<evidence type="ECO:0000313" key="1">
    <source>
        <dbReference type="EMBL" id="TCT27739.1"/>
    </source>
</evidence>
<sequence length="86" mass="10112">MDCKTLEQQDKITTSAALARITGQSQRPESRLRALADTLFLWKQRLVERRQMRRDLDAMTPEMLCDFGLTRRSAEKLANRPFWRAD</sequence>
<dbReference type="OrthoDB" id="9812448at2"/>